<reference evidence="1 2" key="1">
    <citation type="journal article" date="2016" name="Sci. Rep.">
        <title>Evaluation of genetic diversity among strains of the human gut commensal Bifidobacterium adolescentis.</title>
        <authorList>
            <person name="Duranti S."/>
            <person name="Milani C."/>
            <person name="Lugli G.A."/>
            <person name="Mancabelli L."/>
            <person name="Turroni F."/>
            <person name="Ferrario C."/>
            <person name="Mangifesta M."/>
            <person name="Viappiani A."/>
            <person name="Sanchez B."/>
            <person name="Margolles A."/>
            <person name="van Sinderen D."/>
            <person name="Ventura M."/>
        </authorList>
    </citation>
    <scope>NUCLEOTIDE SEQUENCE [LARGE SCALE GENOMIC DNA]</scope>
    <source>
        <strain evidence="1 2">487B</strain>
    </source>
</reference>
<gene>
    <name evidence="1" type="ORF">B0487_1002</name>
</gene>
<name>A0A1X2Z0Z9_BIFAD</name>
<dbReference type="Proteomes" id="UP000193377">
    <property type="component" value="Unassembled WGS sequence"/>
</dbReference>
<sequence length="122" mass="13199">MMVTNLCAKPSSTITLKAGRWTNITTVPSKIGMKYWINVYVNVTGGTISIIGVDGDISASQRIGYTMISNNPNPVSMSYSVKSGNPTVTVTDMLLCTFADYQANKTLLDSIKYFDGDTMPLA</sequence>
<organism evidence="1 2">
    <name type="scientific">Bifidobacterium adolescentis</name>
    <dbReference type="NCBI Taxonomy" id="1680"/>
    <lineage>
        <taxon>Bacteria</taxon>
        <taxon>Bacillati</taxon>
        <taxon>Actinomycetota</taxon>
        <taxon>Actinomycetes</taxon>
        <taxon>Bifidobacteriales</taxon>
        <taxon>Bifidobacteriaceae</taxon>
        <taxon>Bifidobacterium</taxon>
    </lineage>
</organism>
<evidence type="ECO:0000313" key="1">
    <source>
        <dbReference type="EMBL" id="OSG88082.1"/>
    </source>
</evidence>
<proteinExistence type="predicted"/>
<dbReference type="AlphaFoldDB" id="A0A1X2Z0Z9"/>
<protein>
    <submittedName>
        <fullName evidence="1">Uncharacterized protein</fullName>
    </submittedName>
</protein>
<accession>A0A1X2Z0Z9</accession>
<evidence type="ECO:0000313" key="2">
    <source>
        <dbReference type="Proteomes" id="UP000193377"/>
    </source>
</evidence>
<comment type="caution">
    <text evidence="1">The sequence shown here is derived from an EMBL/GenBank/DDBJ whole genome shotgun (WGS) entry which is preliminary data.</text>
</comment>
<dbReference type="EMBL" id="LNKD01000001">
    <property type="protein sequence ID" value="OSG88082.1"/>
    <property type="molecule type" value="Genomic_DNA"/>
</dbReference>